<dbReference type="InterPro" id="IPR027387">
    <property type="entry name" value="Cytb/b6-like_sf"/>
</dbReference>
<evidence type="ECO:0000256" key="4">
    <source>
        <dbReference type="ARBA" id="ARBA00022448"/>
    </source>
</evidence>
<dbReference type="Gene3D" id="1.20.810.10">
    <property type="entry name" value="Cytochrome Bc1 Complex, Chain C"/>
    <property type="match status" value="1"/>
</dbReference>
<evidence type="ECO:0000256" key="3">
    <source>
        <dbReference type="ARBA" id="ARBA00013531"/>
    </source>
</evidence>
<feature type="domain" description="Cytochrome b/b6 N-terminal region profile" evidence="17">
    <location>
        <begin position="1"/>
        <end position="205"/>
    </location>
</feature>
<sequence>MLLDLFKTMIKGFLLDLPTPLNINFWYGLGSMLGLVYCIQIISGLILSWFYHVGSEGGFMSVVWIMQDIYGGWLIRFTHSSGVSIFLFLMYLHIMRGLMYGSFKKVGVWVSGVCILLLSMGAAFLGYVLPWGSMSYWGMTVVTSMLSAVPMIGGFLVETVWGGSSASVDTLVRFFSFHYILSLVVMVLVVIHLVMLHEEGSSNPLGLMGSSEKVVFHGLMSYKDVLGFMGVFILYWIAVFVAPYMLLDPANFLEVDFLVTPTHIKPEWYFLFVYCILRSTPNKLGGVILMVLAIVMLVFLSGGSSAGVVRYIGGVYWKWLMVMFVSSFYILTVLGGCVVEAPFEMLGILMSIIYFMLFIVMLAYKYITDLVGVNIVV</sequence>
<evidence type="ECO:0000256" key="2">
    <source>
        <dbReference type="ARBA" id="ARBA00004448"/>
    </source>
</evidence>
<feature type="transmembrane region" description="Helical" evidence="16">
    <location>
        <begin position="25"/>
        <end position="52"/>
    </location>
</feature>
<evidence type="ECO:0000256" key="12">
    <source>
        <dbReference type="ARBA" id="ARBA00023004"/>
    </source>
</evidence>
<dbReference type="EMBL" id="MK651258">
    <property type="protein sequence ID" value="QEG77742.1"/>
    <property type="molecule type" value="Genomic_DNA"/>
</dbReference>
<dbReference type="GO" id="GO:0016491">
    <property type="term" value="F:oxidoreductase activity"/>
    <property type="evidence" value="ECO:0007669"/>
    <property type="project" value="UniProtKB-UniRule"/>
</dbReference>
<evidence type="ECO:0000256" key="15">
    <source>
        <dbReference type="ARBA" id="ARBA00023136"/>
    </source>
</evidence>
<keyword evidence="8 16" id="KW-0479">Metal-binding</keyword>
<keyword evidence="4 16" id="KW-0813">Transport</keyword>
<keyword evidence="6 16" id="KW-0679">Respiratory chain</keyword>
<dbReference type="PANTHER" id="PTHR19271">
    <property type="entry name" value="CYTOCHROME B"/>
    <property type="match status" value="1"/>
</dbReference>
<feature type="transmembrane region" description="Helical" evidence="16">
    <location>
        <begin position="106"/>
        <end position="129"/>
    </location>
</feature>
<dbReference type="PROSITE" id="PS51002">
    <property type="entry name" value="CYTB_NTER"/>
    <property type="match status" value="1"/>
</dbReference>
<dbReference type="PROSITE" id="PS51003">
    <property type="entry name" value="CYTB_CTER"/>
    <property type="match status" value="1"/>
</dbReference>
<dbReference type="InterPro" id="IPR005798">
    <property type="entry name" value="Cyt_b/b6_C"/>
</dbReference>
<accession>A0A5B9RFX8</accession>
<comment type="subcellular location">
    <subcellularLocation>
        <location evidence="2">Mitochondrion inner membrane</location>
        <topology evidence="2">Multi-pass membrane protein</topology>
    </subcellularLocation>
</comment>
<dbReference type="GO" id="GO:0005743">
    <property type="term" value="C:mitochondrial inner membrane"/>
    <property type="evidence" value="ECO:0007669"/>
    <property type="project" value="UniProtKB-SubCell"/>
</dbReference>
<proteinExistence type="inferred from homology"/>
<evidence type="ECO:0000256" key="7">
    <source>
        <dbReference type="ARBA" id="ARBA00022692"/>
    </source>
</evidence>
<keyword evidence="12 16" id="KW-0408">Iron</keyword>
<feature type="transmembrane region" description="Helical" evidence="16">
    <location>
        <begin position="177"/>
        <end position="196"/>
    </location>
</feature>
<dbReference type="InterPro" id="IPR005797">
    <property type="entry name" value="Cyt_b/b6_N"/>
</dbReference>
<feature type="transmembrane region" description="Helical" evidence="16">
    <location>
        <begin position="73"/>
        <end position="94"/>
    </location>
</feature>
<keyword evidence="13" id="KW-0830">Ubiquinone</keyword>
<keyword evidence="7 16" id="KW-0812">Transmembrane</keyword>
<evidence type="ECO:0000256" key="16">
    <source>
        <dbReference type="RuleBase" id="RU362117"/>
    </source>
</evidence>
<gene>
    <name evidence="19" type="primary">cytb</name>
</gene>
<dbReference type="SUPFAM" id="SSF81648">
    <property type="entry name" value="a domain/subunit of cytochrome bc1 complex (Ubiquinol-cytochrome c reductase)"/>
    <property type="match status" value="1"/>
</dbReference>
<keyword evidence="9" id="KW-0999">Mitochondrion inner membrane</keyword>
<feature type="transmembrane region" description="Helical" evidence="16">
    <location>
        <begin position="136"/>
        <end position="157"/>
    </location>
</feature>
<dbReference type="InterPro" id="IPR048259">
    <property type="entry name" value="Cytochrome_b_N_euk/bac"/>
</dbReference>
<evidence type="ECO:0000256" key="6">
    <source>
        <dbReference type="ARBA" id="ARBA00022660"/>
    </source>
</evidence>
<feature type="transmembrane region" description="Helical" evidence="16">
    <location>
        <begin position="346"/>
        <end position="367"/>
    </location>
</feature>
<geneLocation type="mitochondrion" evidence="19"/>
<dbReference type="GO" id="GO:0006122">
    <property type="term" value="P:mitochondrial electron transport, ubiquinol to cytochrome c"/>
    <property type="evidence" value="ECO:0007669"/>
    <property type="project" value="TreeGrafter"/>
</dbReference>
<comment type="similarity">
    <text evidence="16">Belongs to the cytochrome b family.</text>
</comment>
<dbReference type="InterPro" id="IPR036150">
    <property type="entry name" value="Cyt_b/b6_C_sf"/>
</dbReference>
<evidence type="ECO:0000256" key="10">
    <source>
        <dbReference type="ARBA" id="ARBA00022982"/>
    </source>
</evidence>
<feature type="transmembrane region" description="Helical" evidence="16">
    <location>
        <begin position="225"/>
        <end position="246"/>
    </location>
</feature>
<reference evidence="19" key="1">
    <citation type="journal article" date="2019" name="Zookeys">
        <title>Characterization of the complete mitochondrial genome of Brentisentisyangtzensis Yu &amp; Wu, 1989 (Acanthocephala, Illiosentidae).</title>
        <authorList>
            <person name="Song R."/>
            <person name="Zhang D."/>
            <person name="Gao J.-W."/>
            <person name="Cheng X.-F."/>
            <person name="Xie M."/>
            <person name="Li H."/>
            <person name="Wu Y.-A."/>
        </authorList>
    </citation>
    <scope>NUCLEOTIDE SEQUENCE</scope>
</reference>
<keyword evidence="11 16" id="KW-1133">Transmembrane helix</keyword>
<feature type="transmembrane region" description="Helical" evidence="16">
    <location>
        <begin position="284"/>
        <end position="304"/>
    </location>
</feature>
<protein>
    <recommendedName>
        <fullName evidence="3 16">Cytochrome b</fullName>
    </recommendedName>
</protein>
<dbReference type="GO" id="GO:0008121">
    <property type="term" value="F:quinol-cytochrome-c reductase activity"/>
    <property type="evidence" value="ECO:0007669"/>
    <property type="project" value="TreeGrafter"/>
</dbReference>
<evidence type="ECO:0000256" key="1">
    <source>
        <dbReference type="ARBA" id="ARBA00002566"/>
    </source>
</evidence>
<dbReference type="InterPro" id="IPR016174">
    <property type="entry name" value="Di-haem_cyt_TM"/>
</dbReference>
<comment type="cofactor">
    <cofactor evidence="16">
        <name>heme b</name>
        <dbReference type="ChEBI" id="CHEBI:60344"/>
    </cofactor>
    <text evidence="16">Binds 2 heme groups non-covalently.</text>
</comment>
<keyword evidence="14 16" id="KW-0496">Mitochondrion</keyword>
<dbReference type="Pfam" id="PF00032">
    <property type="entry name" value="Cytochrom_B_C"/>
    <property type="match status" value="1"/>
</dbReference>
<evidence type="ECO:0000256" key="14">
    <source>
        <dbReference type="ARBA" id="ARBA00023128"/>
    </source>
</evidence>
<dbReference type="SUPFAM" id="SSF81342">
    <property type="entry name" value="Transmembrane di-heme cytochromes"/>
    <property type="match status" value="1"/>
</dbReference>
<organism evidence="19">
    <name type="scientific">Brentisentis yangtzensis</name>
    <dbReference type="NCBI Taxonomy" id="2604967"/>
    <lineage>
        <taxon>Eukaryota</taxon>
        <taxon>Metazoa</taxon>
        <taxon>Spiralia</taxon>
        <taxon>Lophotrochozoa</taxon>
        <taxon>Acanthocephala</taxon>
        <taxon>Palaeacanthocephala</taxon>
        <taxon>Echinorhynchida</taxon>
        <taxon>Leptorhynchoididae</taxon>
        <taxon>Brentisentis</taxon>
    </lineage>
</organism>
<name>A0A5B9RFX8_9BILA</name>
<evidence type="ECO:0000256" key="13">
    <source>
        <dbReference type="ARBA" id="ARBA00023075"/>
    </source>
</evidence>
<keyword evidence="10 16" id="KW-0249">Electron transport</keyword>
<dbReference type="AlphaFoldDB" id="A0A5B9RFX8"/>
<evidence type="ECO:0000256" key="8">
    <source>
        <dbReference type="ARBA" id="ARBA00022723"/>
    </source>
</evidence>
<evidence type="ECO:0000313" key="19">
    <source>
        <dbReference type="EMBL" id="QEG77742.1"/>
    </source>
</evidence>
<dbReference type="GO" id="GO:0046872">
    <property type="term" value="F:metal ion binding"/>
    <property type="evidence" value="ECO:0007669"/>
    <property type="project" value="UniProtKB-UniRule"/>
</dbReference>
<evidence type="ECO:0000256" key="5">
    <source>
        <dbReference type="ARBA" id="ARBA00022617"/>
    </source>
</evidence>
<keyword evidence="15 16" id="KW-0472">Membrane</keyword>
<dbReference type="CDD" id="cd00284">
    <property type="entry name" value="Cytochrome_b_N"/>
    <property type="match status" value="1"/>
</dbReference>
<dbReference type="Pfam" id="PF00033">
    <property type="entry name" value="Cytochrome_B"/>
    <property type="match status" value="1"/>
</dbReference>
<evidence type="ECO:0000259" key="17">
    <source>
        <dbReference type="PROSITE" id="PS51002"/>
    </source>
</evidence>
<feature type="domain" description="Cytochrome b/b6 C-terminal region profile" evidence="18">
    <location>
        <begin position="206"/>
        <end position="376"/>
    </location>
</feature>
<feature type="transmembrane region" description="Helical" evidence="16">
    <location>
        <begin position="316"/>
        <end position="339"/>
    </location>
</feature>
<evidence type="ECO:0000259" key="18">
    <source>
        <dbReference type="PROSITE" id="PS51003"/>
    </source>
</evidence>
<keyword evidence="5 16" id="KW-0349">Heme</keyword>
<evidence type="ECO:0000256" key="9">
    <source>
        <dbReference type="ARBA" id="ARBA00022792"/>
    </source>
</evidence>
<comment type="function">
    <text evidence="1 16">Component of the ubiquinol-cytochrome c reductase complex (complex III or cytochrome b-c1 complex) that is part of the mitochondrial respiratory chain. The b-c1 complex mediates electron transfer from ubiquinol to cytochrome c. Contributes to the generation of a proton gradient across the mitochondrial membrane that is then used for ATP synthesis.</text>
</comment>
<evidence type="ECO:0000256" key="11">
    <source>
        <dbReference type="ARBA" id="ARBA00022989"/>
    </source>
</evidence>
<dbReference type="PANTHER" id="PTHR19271:SF16">
    <property type="entry name" value="CYTOCHROME B"/>
    <property type="match status" value="1"/>
</dbReference>